<organism evidence="2">
    <name type="scientific">uncultured Caudovirales phage</name>
    <dbReference type="NCBI Taxonomy" id="2100421"/>
    <lineage>
        <taxon>Viruses</taxon>
        <taxon>Duplodnaviria</taxon>
        <taxon>Heunggongvirae</taxon>
        <taxon>Uroviricota</taxon>
        <taxon>Caudoviricetes</taxon>
        <taxon>Peduoviridae</taxon>
        <taxon>Maltschvirus</taxon>
        <taxon>Maltschvirus maltsch</taxon>
    </lineage>
</organism>
<accession>A0A6J5LRX5</accession>
<evidence type="ECO:0000259" key="1">
    <source>
        <dbReference type="Pfam" id="PF16778"/>
    </source>
</evidence>
<sequence>MQIRIRETGNVVTGQEFRAMFPNTGFPVQLTEAIINDFGGDVVFEGPQAQPTRYQVAFRDGVEQIGGKWYTKNSVADMEQEAKDALDAQQANSQRAFRNTLLADCDWTQLQDAPVNQQAWANYRQALRDVTAQAGFPWTVEWPTKPE</sequence>
<proteinExistence type="predicted"/>
<protein>
    <submittedName>
        <fullName evidence="2">Phage tail assembly chaperone protein</fullName>
    </submittedName>
</protein>
<gene>
    <name evidence="2" type="ORF">UFOVP312_3</name>
</gene>
<reference evidence="2" key="1">
    <citation type="submission" date="2020-04" db="EMBL/GenBank/DDBJ databases">
        <authorList>
            <person name="Chiriac C."/>
            <person name="Salcher M."/>
            <person name="Ghai R."/>
            <person name="Kavagutti S V."/>
        </authorList>
    </citation>
    <scope>NUCLEOTIDE SEQUENCE</scope>
</reference>
<feature type="domain" description="Phage tail assembly chaperone-like" evidence="1">
    <location>
        <begin position="93"/>
        <end position="147"/>
    </location>
</feature>
<dbReference type="Pfam" id="PF16778">
    <property type="entry name" value="Phage_tail_APC"/>
    <property type="match status" value="1"/>
</dbReference>
<evidence type="ECO:0000313" key="2">
    <source>
        <dbReference type="EMBL" id="CAB4136492.1"/>
    </source>
</evidence>
<dbReference type="InterPro" id="IPR031893">
    <property type="entry name" value="Phage_tail_APC"/>
</dbReference>
<dbReference type="EMBL" id="LR796318">
    <property type="protein sequence ID" value="CAB4136492.1"/>
    <property type="molecule type" value="Genomic_DNA"/>
</dbReference>
<dbReference type="Gene3D" id="6.10.140.1310">
    <property type="match status" value="1"/>
</dbReference>
<name>A0A6J5LRX5_9CAUD</name>